<dbReference type="Pfam" id="PF13273">
    <property type="entry name" value="DUF4064"/>
    <property type="match status" value="1"/>
</dbReference>
<proteinExistence type="predicted"/>
<sequence length="129" mass="14019">MEKLIKVTSLIGVIIQSFLTLLFLLFLILSATGIIQPDLTTTVNGKVTVQSPETAQATFVTVFAIFFVISLVSDLLGIFAMKKLFVNNKMSGILHIIGAVISANLLTFIAWLISGISILRYNKTGKEVS</sequence>
<reference evidence="3 8" key="3">
    <citation type="submission" date="2020-03" db="EMBL/GenBank/DDBJ databases">
        <title>Comparative genetics of Staphylococcus warneri persistents from caprine mastitis.</title>
        <authorList>
            <person name="Franca C.A."/>
            <person name="Rosa D.S."/>
            <person name="Silva A."/>
            <person name="Rodrigues D.L.N."/>
            <person name="Santos R.G."/>
            <person name="Castillo R.E.H."/>
            <person name="Moreira M.A.S."/>
            <person name="Lima M.C."/>
            <person name="Gouveia G.V."/>
            <person name="Gouveia J.J.S."/>
            <person name="Souza R.F.S."/>
            <person name="Bertram B."/>
            <person name="Azevedo V."/>
            <person name="Costa M."/>
        </authorList>
    </citation>
    <scope>NUCLEOTIDE SEQUENCE [LARGE SCALE GENOMIC DNA]</scope>
    <source>
        <strain evidence="3 8">Cap 9.2</strain>
    </source>
</reference>
<evidence type="ECO:0000313" key="8">
    <source>
        <dbReference type="Proteomes" id="UP000814367"/>
    </source>
</evidence>
<feature type="transmembrane region" description="Helical" evidence="1">
    <location>
        <begin position="57"/>
        <end position="81"/>
    </location>
</feature>
<evidence type="ECO:0000256" key="1">
    <source>
        <dbReference type="SAM" id="Phobius"/>
    </source>
</evidence>
<evidence type="ECO:0000313" key="5">
    <source>
        <dbReference type="EMBL" id="RGM29420.1"/>
    </source>
</evidence>
<dbReference type="EMBL" id="JAANHJ010000001">
    <property type="protein sequence ID" value="MCG6224568.1"/>
    <property type="molecule type" value="Genomic_DNA"/>
</dbReference>
<dbReference type="GeneID" id="58058949"/>
<evidence type="ECO:0000313" key="3">
    <source>
        <dbReference type="EMBL" id="MCG6224568.1"/>
    </source>
</evidence>
<evidence type="ECO:0000313" key="4">
    <source>
        <dbReference type="EMBL" id="NBH31380.1"/>
    </source>
</evidence>
<reference evidence="5 6" key="1">
    <citation type="submission" date="2018-08" db="EMBL/GenBank/DDBJ databases">
        <title>A genome reference for cultivated species of the human gut microbiota.</title>
        <authorList>
            <person name="Zou Y."/>
            <person name="Xue W."/>
            <person name="Luo G."/>
        </authorList>
    </citation>
    <scope>NUCLEOTIDE SEQUENCE [LARGE SCALE GENOMIC DNA]</scope>
    <source>
        <strain evidence="5 6">OM08-17AT</strain>
    </source>
</reference>
<comment type="caution">
    <text evidence="5">The sequence shown here is derived from an EMBL/GenBank/DDBJ whole genome shotgun (WGS) entry which is preliminary data.</text>
</comment>
<organism evidence="5 6">
    <name type="scientific">Staphylococcus warneri</name>
    <dbReference type="NCBI Taxonomy" id="1292"/>
    <lineage>
        <taxon>Bacteria</taxon>
        <taxon>Bacillati</taxon>
        <taxon>Bacillota</taxon>
        <taxon>Bacilli</taxon>
        <taxon>Bacillales</taxon>
        <taxon>Staphylococcaceae</taxon>
        <taxon>Staphylococcus</taxon>
    </lineage>
</organism>
<dbReference type="EMBL" id="QXWP01000005">
    <property type="protein sequence ID" value="NBH31380.1"/>
    <property type="molecule type" value="Genomic_DNA"/>
</dbReference>
<dbReference type="Proteomes" id="UP000481807">
    <property type="component" value="Unassembled WGS sequence"/>
</dbReference>
<accession>A0A364UP77</accession>
<dbReference type="AlphaFoldDB" id="A0A364UP77"/>
<reference evidence="4 7" key="2">
    <citation type="submission" date="2018-08" db="EMBL/GenBank/DDBJ databases">
        <title>Murine metabolic-syndrome-specific gut microbial biobank.</title>
        <authorList>
            <person name="Liu C."/>
        </authorList>
    </citation>
    <scope>NUCLEOTIDE SEQUENCE [LARGE SCALE GENOMIC DNA]</scope>
    <source>
        <strain evidence="4 7">1XD21-27</strain>
    </source>
</reference>
<feature type="domain" description="DUF4064" evidence="2">
    <location>
        <begin position="1"/>
        <end position="104"/>
    </location>
</feature>
<keyword evidence="1" id="KW-1133">Transmembrane helix</keyword>
<evidence type="ECO:0000313" key="7">
    <source>
        <dbReference type="Proteomes" id="UP000481807"/>
    </source>
</evidence>
<keyword evidence="8" id="KW-1185">Reference proteome</keyword>
<keyword evidence="1" id="KW-0472">Membrane</keyword>
<dbReference type="RefSeq" id="WP_002466690.1">
    <property type="nucleotide sequence ID" value="NZ_CABMFV010000005.1"/>
</dbReference>
<protein>
    <submittedName>
        <fullName evidence="5">DUF4064 domain-containing protein</fullName>
    </submittedName>
</protein>
<evidence type="ECO:0000313" key="6">
    <source>
        <dbReference type="Proteomes" id="UP000261016"/>
    </source>
</evidence>
<gene>
    <name evidence="4" type="ORF">D3Z30_10330</name>
    <name evidence="5" type="ORF">DXC19_09340</name>
    <name evidence="3" type="ORF">G8J23_00875</name>
</gene>
<dbReference type="Proteomes" id="UP000261016">
    <property type="component" value="Unassembled WGS sequence"/>
</dbReference>
<name>A0A364UP77_STAWA</name>
<dbReference type="InterPro" id="IPR025273">
    <property type="entry name" value="DUF4064"/>
</dbReference>
<dbReference type="Proteomes" id="UP000814367">
    <property type="component" value="Unassembled WGS sequence"/>
</dbReference>
<keyword evidence="1" id="KW-0812">Transmembrane</keyword>
<feature type="transmembrane region" description="Helical" evidence="1">
    <location>
        <begin position="93"/>
        <end position="119"/>
    </location>
</feature>
<evidence type="ECO:0000259" key="2">
    <source>
        <dbReference type="Pfam" id="PF13273"/>
    </source>
</evidence>
<dbReference type="EMBL" id="QSTD01000005">
    <property type="protein sequence ID" value="RGM29420.1"/>
    <property type="molecule type" value="Genomic_DNA"/>
</dbReference>